<evidence type="ECO:0000313" key="1">
    <source>
        <dbReference type="EMBL" id="PWW13657.1"/>
    </source>
</evidence>
<protein>
    <recommendedName>
        <fullName evidence="3">PAS domain S-box-containing protein</fullName>
    </recommendedName>
</protein>
<sequence length="62" mass="6920">MTTTKFDFFNPQQVPIGLLAINGARQIVDINQTLLELLAYQVNELMGQSIDKLFSGAGKLFF</sequence>
<keyword evidence="2" id="KW-1185">Reference proteome</keyword>
<organism evidence="1 2">
    <name type="scientific">Pseudidiomarina maritima</name>
    <dbReference type="NCBI Taxonomy" id="519453"/>
    <lineage>
        <taxon>Bacteria</taxon>
        <taxon>Pseudomonadati</taxon>
        <taxon>Pseudomonadota</taxon>
        <taxon>Gammaproteobacteria</taxon>
        <taxon>Alteromonadales</taxon>
        <taxon>Idiomarinaceae</taxon>
        <taxon>Pseudidiomarina</taxon>
    </lineage>
</organism>
<name>A0A317QDX2_9GAMM</name>
<dbReference type="Gene3D" id="3.30.450.20">
    <property type="entry name" value="PAS domain"/>
    <property type="match status" value="1"/>
</dbReference>
<comment type="caution">
    <text evidence="1">The sequence shown here is derived from an EMBL/GenBank/DDBJ whole genome shotgun (WGS) entry which is preliminary data.</text>
</comment>
<dbReference type="EMBL" id="QGTT01000005">
    <property type="protein sequence ID" value="PWW13657.1"/>
    <property type="molecule type" value="Genomic_DNA"/>
</dbReference>
<evidence type="ECO:0008006" key="3">
    <source>
        <dbReference type="Google" id="ProtNLM"/>
    </source>
</evidence>
<dbReference type="InterPro" id="IPR035965">
    <property type="entry name" value="PAS-like_dom_sf"/>
</dbReference>
<proteinExistence type="predicted"/>
<dbReference type="AlphaFoldDB" id="A0A317QDX2"/>
<dbReference type="Proteomes" id="UP000246964">
    <property type="component" value="Unassembled WGS sequence"/>
</dbReference>
<evidence type="ECO:0000313" key="2">
    <source>
        <dbReference type="Proteomes" id="UP000246964"/>
    </source>
</evidence>
<dbReference type="CDD" id="cd00130">
    <property type="entry name" value="PAS"/>
    <property type="match status" value="1"/>
</dbReference>
<reference evidence="1 2" key="1">
    <citation type="submission" date="2018-05" db="EMBL/GenBank/DDBJ databases">
        <title>Freshwater and sediment microbial communities from various areas in North America, analyzing microbe dynamics in response to fracking.</title>
        <authorList>
            <person name="Lamendella R."/>
        </authorList>
    </citation>
    <scope>NUCLEOTIDE SEQUENCE [LARGE SCALE GENOMIC DNA]</scope>
    <source>
        <strain evidence="1 2">125B1</strain>
    </source>
</reference>
<gene>
    <name evidence="1" type="ORF">DET45_1052</name>
</gene>
<dbReference type="SUPFAM" id="SSF55785">
    <property type="entry name" value="PYP-like sensor domain (PAS domain)"/>
    <property type="match status" value="1"/>
</dbReference>
<dbReference type="InterPro" id="IPR000014">
    <property type="entry name" value="PAS"/>
</dbReference>
<dbReference type="RefSeq" id="WP_110075642.1">
    <property type="nucleotide sequence ID" value="NZ_QGTT01000005.1"/>
</dbReference>
<accession>A0A317QDX2</accession>